<proteinExistence type="inferred from homology"/>
<dbReference type="EMBL" id="BAET01000004">
    <property type="protein sequence ID" value="GAB54443.1"/>
    <property type="molecule type" value="Genomic_DNA"/>
</dbReference>
<evidence type="ECO:0000256" key="7">
    <source>
        <dbReference type="ARBA" id="ARBA00022989"/>
    </source>
</evidence>
<comment type="similarity">
    <text evidence="9">Belongs to the GSP H family.</text>
</comment>
<dbReference type="Pfam" id="PF12019">
    <property type="entry name" value="GspH"/>
    <property type="match status" value="1"/>
</dbReference>
<dbReference type="OrthoDB" id="6120962at2"/>
<reference evidence="13 14" key="2">
    <citation type="journal article" date="2017" name="Antonie Van Leeuwenhoek">
        <title>Rhizobium rhizosphaerae sp. nov., a novel species isolated from rice rhizosphere.</title>
        <authorList>
            <person name="Zhao J.J."/>
            <person name="Zhang J."/>
            <person name="Zhang R.J."/>
            <person name="Zhang C.W."/>
            <person name="Yin H.Q."/>
            <person name="Zhang X.X."/>
        </authorList>
    </citation>
    <scope>NUCLEOTIDE SEQUENCE [LARGE SCALE GENOMIC DNA]</scope>
    <source>
        <strain evidence="13 14">ACAM 611</strain>
    </source>
</reference>
<keyword evidence="3" id="KW-1003">Cell membrane</keyword>
<evidence type="ECO:0000259" key="12">
    <source>
        <dbReference type="Pfam" id="PF12019"/>
    </source>
</evidence>
<keyword evidence="14" id="KW-1185">Reference proteome</keyword>
<dbReference type="AlphaFoldDB" id="H5T816"/>
<gene>
    <name evidence="13" type="primary">fimT</name>
    <name evidence="13" type="ORF">GPUN_0295</name>
</gene>
<evidence type="ECO:0000256" key="9">
    <source>
        <dbReference type="ARBA" id="ARBA00025772"/>
    </source>
</evidence>
<keyword evidence="4" id="KW-0488">Methylation</keyword>
<feature type="transmembrane region" description="Helical" evidence="11">
    <location>
        <begin position="12"/>
        <end position="32"/>
    </location>
</feature>
<evidence type="ECO:0000256" key="5">
    <source>
        <dbReference type="ARBA" id="ARBA00022519"/>
    </source>
</evidence>
<evidence type="ECO:0000256" key="4">
    <source>
        <dbReference type="ARBA" id="ARBA00022481"/>
    </source>
</evidence>
<dbReference type="Proteomes" id="UP000053586">
    <property type="component" value="Unassembled WGS sequence"/>
</dbReference>
<sequence>MVKKTDLDSGFTLLELLVSIALFYIVLGIAAPSAKRIIDVHKIAADINHTNAIIRYARTYAISHYQTSKVCPAFDHTTCSTDWAQPLIVFADSNSNNLRDADEPLLAARAALRSQHKMKGPKSPIQFYESGENASPASLTLCPVSNDNTLARALYVSLQGRIRLSIDHNKDGIHERVKRVNLVCTSF</sequence>
<feature type="domain" description="General secretion pathway GspH" evidence="12">
    <location>
        <begin position="51"/>
        <end position="160"/>
    </location>
</feature>
<evidence type="ECO:0000256" key="8">
    <source>
        <dbReference type="ARBA" id="ARBA00023136"/>
    </source>
</evidence>
<keyword evidence="7 11" id="KW-1133">Transmembrane helix</keyword>
<evidence type="ECO:0000256" key="11">
    <source>
        <dbReference type="SAM" id="Phobius"/>
    </source>
</evidence>
<dbReference type="Gene3D" id="3.55.40.10">
    <property type="entry name" value="minor pseudopilin epsh domain"/>
    <property type="match status" value="1"/>
</dbReference>
<comment type="caution">
    <text evidence="13">The sequence shown here is derived from an EMBL/GenBank/DDBJ whole genome shotgun (WGS) entry which is preliminary data.</text>
</comment>
<name>H5T816_9ALTE</name>
<dbReference type="GO" id="GO:0015627">
    <property type="term" value="C:type II protein secretion system complex"/>
    <property type="evidence" value="ECO:0007669"/>
    <property type="project" value="InterPro"/>
</dbReference>
<protein>
    <recommendedName>
        <fullName evidence="2">Type II secretion system protein H</fullName>
    </recommendedName>
    <alternativeName>
        <fullName evidence="10">General secretion pathway protein H</fullName>
    </alternativeName>
</protein>
<dbReference type="STRING" id="56804.BAE46_10550"/>
<comment type="subcellular location">
    <subcellularLocation>
        <location evidence="1">Cell inner membrane</location>
        <topology evidence="1">Single-pass membrane protein</topology>
    </subcellularLocation>
</comment>
<evidence type="ECO:0000256" key="6">
    <source>
        <dbReference type="ARBA" id="ARBA00022692"/>
    </source>
</evidence>
<evidence type="ECO:0000313" key="13">
    <source>
        <dbReference type="EMBL" id="GAB54443.1"/>
    </source>
</evidence>
<dbReference type="NCBIfam" id="TIGR02532">
    <property type="entry name" value="IV_pilin_GFxxxE"/>
    <property type="match status" value="1"/>
</dbReference>
<dbReference type="eggNOG" id="COG4970">
    <property type="taxonomic scope" value="Bacteria"/>
</dbReference>
<dbReference type="Pfam" id="PF07963">
    <property type="entry name" value="N_methyl"/>
    <property type="match status" value="1"/>
</dbReference>
<evidence type="ECO:0000256" key="10">
    <source>
        <dbReference type="ARBA" id="ARBA00030775"/>
    </source>
</evidence>
<evidence type="ECO:0000256" key="3">
    <source>
        <dbReference type="ARBA" id="ARBA00022475"/>
    </source>
</evidence>
<organism evidence="13 14">
    <name type="scientific">Glaciecola punicea ACAM 611</name>
    <dbReference type="NCBI Taxonomy" id="1121923"/>
    <lineage>
        <taxon>Bacteria</taxon>
        <taxon>Pseudomonadati</taxon>
        <taxon>Pseudomonadota</taxon>
        <taxon>Gammaproteobacteria</taxon>
        <taxon>Alteromonadales</taxon>
        <taxon>Alteromonadaceae</taxon>
        <taxon>Glaciecola</taxon>
    </lineage>
</organism>
<keyword evidence="5" id="KW-0997">Cell inner membrane</keyword>
<accession>H5T816</accession>
<dbReference type="InterPro" id="IPR045584">
    <property type="entry name" value="Pilin-like"/>
</dbReference>
<dbReference type="SUPFAM" id="SSF54523">
    <property type="entry name" value="Pili subunits"/>
    <property type="match status" value="1"/>
</dbReference>
<evidence type="ECO:0000256" key="2">
    <source>
        <dbReference type="ARBA" id="ARBA00021549"/>
    </source>
</evidence>
<dbReference type="InterPro" id="IPR022346">
    <property type="entry name" value="T2SS_GspH"/>
</dbReference>
<keyword evidence="6 11" id="KW-0812">Transmembrane</keyword>
<dbReference type="InterPro" id="IPR012902">
    <property type="entry name" value="N_methyl_site"/>
</dbReference>
<reference evidence="13 14" key="1">
    <citation type="journal article" date="2012" name="J. Bacteriol.">
        <title>Genome sequence of proteorhodopsin-containing sea ice bacterium Glaciecola punicea ACAM 611T.</title>
        <authorList>
            <person name="Qin Q.-L."/>
            <person name="Xie B.-B."/>
            <person name="Shu Y.-L."/>
            <person name="Rong J.-C."/>
            <person name="Zhao D.-L."/>
            <person name="Zhang X.-Y."/>
            <person name="Chen X.-L."/>
            <person name="Zhou B.-C."/>
            <person name="Zhanga Y.-Z."/>
        </authorList>
    </citation>
    <scope>NUCLEOTIDE SEQUENCE [LARGE SCALE GENOMIC DNA]</scope>
    <source>
        <strain evidence="13 14">ACAM 611</strain>
    </source>
</reference>
<dbReference type="GO" id="GO:0005886">
    <property type="term" value="C:plasma membrane"/>
    <property type="evidence" value="ECO:0007669"/>
    <property type="project" value="UniProtKB-SubCell"/>
</dbReference>
<dbReference type="RefSeq" id="WP_006002679.1">
    <property type="nucleotide sequence ID" value="NZ_BAET01000004.1"/>
</dbReference>
<evidence type="ECO:0000256" key="1">
    <source>
        <dbReference type="ARBA" id="ARBA00004377"/>
    </source>
</evidence>
<keyword evidence="8 11" id="KW-0472">Membrane</keyword>
<dbReference type="GO" id="GO:0015628">
    <property type="term" value="P:protein secretion by the type II secretion system"/>
    <property type="evidence" value="ECO:0007669"/>
    <property type="project" value="InterPro"/>
</dbReference>
<evidence type="ECO:0000313" key="14">
    <source>
        <dbReference type="Proteomes" id="UP000053586"/>
    </source>
</evidence>